<proteinExistence type="predicted"/>
<evidence type="ECO:0000256" key="3">
    <source>
        <dbReference type="PROSITE-ProRule" id="PRU00089"/>
    </source>
</evidence>
<dbReference type="OrthoDB" id="5954824at2759"/>
<dbReference type="Gene3D" id="1.10.10.10">
    <property type="entry name" value="Winged helix-like DNA-binding domain superfamily/Winged helix DNA-binding domain"/>
    <property type="match status" value="1"/>
</dbReference>
<dbReference type="EMBL" id="MCFG01000680">
    <property type="protein sequence ID" value="ORX62489.1"/>
    <property type="molecule type" value="Genomic_DNA"/>
</dbReference>
<dbReference type="PANTHER" id="PTHR11829">
    <property type="entry name" value="FORKHEAD BOX PROTEIN"/>
    <property type="match status" value="1"/>
</dbReference>
<feature type="region of interest" description="Disordered" evidence="4">
    <location>
        <begin position="231"/>
        <end position="306"/>
    </location>
</feature>
<dbReference type="CDD" id="cd00059">
    <property type="entry name" value="FH_FOX"/>
    <property type="match status" value="1"/>
</dbReference>
<dbReference type="GO" id="GO:0000981">
    <property type="term" value="F:DNA-binding transcription factor activity, RNA polymerase II-specific"/>
    <property type="evidence" value="ECO:0007669"/>
    <property type="project" value="TreeGrafter"/>
</dbReference>
<evidence type="ECO:0000256" key="1">
    <source>
        <dbReference type="ARBA" id="ARBA00023125"/>
    </source>
</evidence>
<feature type="domain" description="Fork-head" evidence="5">
    <location>
        <begin position="592"/>
        <end position="687"/>
    </location>
</feature>
<sequence length="1103" mass="120749">MLGSSKSGREYNQDQLLLNSVSSIGIPLSLTTSTTSTTNLLHSVSPLSLNNSNALLTTTSSTNYNIGTPNTSNILQQSINTDNNVVKNQNDKNDNKENERKLVSHETESTVQVKEGEHQKMDIETSNTNIEITSDLKESLSSIEDENTFKLQTESNNNINTEESVNRNDDNLSNSLFNLPLNLEAINDPDGTNDFLNGAIDMNIDLLNTSLTDNLNTLTVDVESTINDVSKSGTETAATTNTPSSFTVTDTDTTTTTTTTATTTTTTTTNATTTTTSTTSASTSTTISSSGPSTSAATKPSENDSNIEVNTSTLILNENNNSTKSSNSDKIKNDPLNALSLVTSDSTSKKELLELFNTEDLENNLKLLQFSNQSLLLPQQKDAVANLPNNTVSIINEQSLTDPNTLSIIADSNTSTNVNASSLSSTTTTTVTSTTETTVIPTVVSSSDSTVNLNSSETTATKSLSTIPGNVNNVITVSNPILEYPSMMNNAAYFNLNTNPNVPNTVTTSKVNYYPHQQTNPIPPNEVMLKKSYNAMVKQENINDIQKNTKNIDTVKNPINCATNSNVKINMKSVKNGAPKGRRVQSRNASLRPTLSYVELITEAICESEDGLLSLQEIYDAIKRKYVYFRTADPAWQNSIRHNLSVHQSFTKITRPPNRPGKGFLWTSSKIDYQNLSSSESRKRRKREHGEKSHMMVTSTNKNQSYHTNYPASSNGSMATNNVPQQNITNNMNDINYILNQQHQPRISQKVMKILTDSSINTPSLKQLLFTGFKHMSNEPYHGHNGNLNYSLNSYDGYHGPTHSSSMYGGGSQYLTNSSTFPGQITNSSMPLSLNTLVMPSVSSSLPASNSAFTKNSSSSFHNSFGNSNSTLPLTNMDNLNSQKYSGSGSSLYPISLLDPEYTFRYPSQSMFRNSYFYQKNDVLMHNTSRRYSFDSAMTSSAAFAAAAAHNNSNPNNPSPPYFSLAKSQSTKNMPSGPNYIKKDREKKIMYEKMHLTNDYNNIVNQTSSSQYTGNTSNYMTTTATSLNFSHKHLPTNYNNNISMPPSSYNTTNSIPNIPSTKSLTTPMIYNTKGDHNNLDATVLSAASTIIENETPVVVANKE</sequence>
<dbReference type="GO" id="GO:0000978">
    <property type="term" value="F:RNA polymerase II cis-regulatory region sequence-specific DNA binding"/>
    <property type="evidence" value="ECO:0007669"/>
    <property type="project" value="TreeGrafter"/>
</dbReference>
<evidence type="ECO:0000256" key="2">
    <source>
        <dbReference type="ARBA" id="ARBA00023242"/>
    </source>
</evidence>
<dbReference type="STRING" id="1754192.A0A1Y1VPJ5"/>
<dbReference type="AlphaFoldDB" id="A0A1Y1VPJ5"/>
<dbReference type="PANTHER" id="PTHR11829:SF343">
    <property type="entry name" value="FORK-HEAD DOMAIN-CONTAINING PROTEIN"/>
    <property type="match status" value="1"/>
</dbReference>
<keyword evidence="7" id="KW-1185">Reference proteome</keyword>
<dbReference type="PRINTS" id="PR00053">
    <property type="entry name" value="FORKHEAD"/>
</dbReference>
<evidence type="ECO:0000313" key="7">
    <source>
        <dbReference type="Proteomes" id="UP000193944"/>
    </source>
</evidence>
<feature type="region of interest" description="Disordered" evidence="4">
    <location>
        <begin position="676"/>
        <end position="706"/>
    </location>
</feature>
<feature type="compositionally biased region" description="Polar residues" evidence="4">
    <location>
        <begin position="231"/>
        <end position="241"/>
    </location>
</feature>
<dbReference type="InterPro" id="IPR030456">
    <property type="entry name" value="TF_fork_head_CS_2"/>
</dbReference>
<evidence type="ECO:0000256" key="4">
    <source>
        <dbReference type="SAM" id="MobiDB-lite"/>
    </source>
</evidence>
<dbReference type="PROSITE" id="PS50039">
    <property type="entry name" value="FORK_HEAD_3"/>
    <property type="match status" value="1"/>
</dbReference>
<dbReference type="InterPro" id="IPR001766">
    <property type="entry name" value="Fork_head_dom"/>
</dbReference>
<organism evidence="6 7">
    <name type="scientific">Anaeromyces robustus</name>
    <dbReference type="NCBI Taxonomy" id="1754192"/>
    <lineage>
        <taxon>Eukaryota</taxon>
        <taxon>Fungi</taxon>
        <taxon>Fungi incertae sedis</taxon>
        <taxon>Chytridiomycota</taxon>
        <taxon>Chytridiomycota incertae sedis</taxon>
        <taxon>Neocallimastigomycetes</taxon>
        <taxon>Neocallimastigales</taxon>
        <taxon>Neocallimastigaceae</taxon>
        <taxon>Anaeromyces</taxon>
    </lineage>
</organism>
<dbReference type="SMART" id="SM00339">
    <property type="entry name" value="FH"/>
    <property type="match status" value="1"/>
</dbReference>
<feature type="compositionally biased region" description="Low complexity" evidence="4">
    <location>
        <begin position="242"/>
        <end position="298"/>
    </location>
</feature>
<feature type="DNA-binding region" description="Fork-head" evidence="3">
    <location>
        <begin position="592"/>
        <end position="687"/>
    </location>
</feature>
<dbReference type="Proteomes" id="UP000193944">
    <property type="component" value="Unassembled WGS sequence"/>
</dbReference>
<keyword evidence="1 3" id="KW-0238">DNA-binding</keyword>
<dbReference type="PROSITE" id="PS00658">
    <property type="entry name" value="FORK_HEAD_2"/>
    <property type="match status" value="1"/>
</dbReference>
<comment type="subcellular location">
    <subcellularLocation>
        <location evidence="3">Nucleus</location>
    </subcellularLocation>
</comment>
<dbReference type="PROSITE" id="PS00657">
    <property type="entry name" value="FORK_HEAD_1"/>
    <property type="match status" value="1"/>
</dbReference>
<reference evidence="6 7" key="2">
    <citation type="submission" date="2016-08" db="EMBL/GenBank/DDBJ databases">
        <title>Pervasive Adenine N6-methylation of Active Genes in Fungi.</title>
        <authorList>
            <consortium name="DOE Joint Genome Institute"/>
            <person name="Mondo S.J."/>
            <person name="Dannebaum R.O."/>
            <person name="Kuo R.C."/>
            <person name="Labutti K."/>
            <person name="Haridas S."/>
            <person name="Kuo A."/>
            <person name="Salamov A."/>
            <person name="Ahrendt S.R."/>
            <person name="Lipzen A."/>
            <person name="Sullivan W."/>
            <person name="Andreopoulos W.B."/>
            <person name="Clum A."/>
            <person name="Lindquist E."/>
            <person name="Daum C."/>
            <person name="Ramamoorthy G.K."/>
            <person name="Gryganskyi A."/>
            <person name="Culley D."/>
            <person name="Magnuson J.K."/>
            <person name="James T.Y."/>
            <person name="O'Malley M.A."/>
            <person name="Stajich J.E."/>
            <person name="Spatafora J.W."/>
            <person name="Visel A."/>
            <person name="Grigoriev I.V."/>
        </authorList>
    </citation>
    <scope>NUCLEOTIDE SEQUENCE [LARGE SCALE GENOMIC DNA]</scope>
    <source>
        <strain evidence="6 7">S4</strain>
    </source>
</reference>
<accession>A0A1Y1VPJ5</accession>
<name>A0A1Y1VPJ5_9FUNG</name>
<dbReference type="InterPro" id="IPR036388">
    <property type="entry name" value="WH-like_DNA-bd_sf"/>
</dbReference>
<evidence type="ECO:0000313" key="6">
    <source>
        <dbReference type="EMBL" id="ORX62489.1"/>
    </source>
</evidence>
<feature type="region of interest" description="Disordered" evidence="4">
    <location>
        <begin position="84"/>
        <end position="108"/>
    </location>
</feature>
<feature type="compositionally biased region" description="Basic and acidic residues" evidence="4">
    <location>
        <begin position="89"/>
        <end position="108"/>
    </location>
</feature>
<feature type="compositionally biased region" description="Polar residues" evidence="4">
    <location>
        <begin position="696"/>
        <end position="706"/>
    </location>
</feature>
<keyword evidence="2 3" id="KW-0539">Nucleus</keyword>
<evidence type="ECO:0000259" key="5">
    <source>
        <dbReference type="PROSITE" id="PS50039"/>
    </source>
</evidence>
<protein>
    <recommendedName>
        <fullName evidence="5">Fork-head domain-containing protein</fullName>
    </recommendedName>
</protein>
<dbReference type="GO" id="GO:0005634">
    <property type="term" value="C:nucleus"/>
    <property type="evidence" value="ECO:0007669"/>
    <property type="project" value="UniProtKB-SubCell"/>
</dbReference>
<dbReference type="InterPro" id="IPR050211">
    <property type="entry name" value="FOX_domain-containing"/>
</dbReference>
<dbReference type="InterPro" id="IPR036390">
    <property type="entry name" value="WH_DNA-bd_sf"/>
</dbReference>
<dbReference type="Pfam" id="PF00250">
    <property type="entry name" value="Forkhead"/>
    <property type="match status" value="1"/>
</dbReference>
<comment type="caution">
    <text evidence="6">The sequence shown here is derived from an EMBL/GenBank/DDBJ whole genome shotgun (WGS) entry which is preliminary data.</text>
</comment>
<dbReference type="SUPFAM" id="SSF46785">
    <property type="entry name" value="Winged helix' DNA-binding domain"/>
    <property type="match status" value="1"/>
</dbReference>
<reference evidence="6 7" key="1">
    <citation type="submission" date="2016-08" db="EMBL/GenBank/DDBJ databases">
        <title>A Parts List for Fungal Cellulosomes Revealed by Comparative Genomics.</title>
        <authorList>
            <consortium name="DOE Joint Genome Institute"/>
            <person name="Haitjema C.H."/>
            <person name="Gilmore S.P."/>
            <person name="Henske J.K."/>
            <person name="Solomon K.V."/>
            <person name="De Groot R."/>
            <person name="Kuo A."/>
            <person name="Mondo S.J."/>
            <person name="Salamov A.A."/>
            <person name="Labutti K."/>
            <person name="Zhao Z."/>
            <person name="Chiniquy J."/>
            <person name="Barry K."/>
            <person name="Brewer H.M."/>
            <person name="Purvine S.O."/>
            <person name="Wright A.T."/>
            <person name="Boxma B."/>
            <person name="Van Alen T."/>
            <person name="Hackstein J.H."/>
            <person name="Baker S.E."/>
            <person name="Grigoriev I.V."/>
            <person name="O'Malley M.A."/>
        </authorList>
    </citation>
    <scope>NUCLEOTIDE SEQUENCE [LARGE SCALE GENOMIC DNA]</scope>
    <source>
        <strain evidence="6 7">S4</strain>
    </source>
</reference>
<dbReference type="InterPro" id="IPR018122">
    <property type="entry name" value="TF_fork_head_CS_1"/>
</dbReference>
<gene>
    <name evidence="6" type="ORF">BCR32DRAFT_298516</name>
</gene>